<dbReference type="STRING" id="33114.A0A2G2WLB6"/>
<organism evidence="2 3">
    <name type="scientific">Capsicum baccatum</name>
    <name type="common">Peruvian pepper</name>
    <dbReference type="NCBI Taxonomy" id="33114"/>
    <lineage>
        <taxon>Eukaryota</taxon>
        <taxon>Viridiplantae</taxon>
        <taxon>Streptophyta</taxon>
        <taxon>Embryophyta</taxon>
        <taxon>Tracheophyta</taxon>
        <taxon>Spermatophyta</taxon>
        <taxon>Magnoliopsida</taxon>
        <taxon>eudicotyledons</taxon>
        <taxon>Gunneridae</taxon>
        <taxon>Pentapetalae</taxon>
        <taxon>asterids</taxon>
        <taxon>lamiids</taxon>
        <taxon>Solanales</taxon>
        <taxon>Solanaceae</taxon>
        <taxon>Solanoideae</taxon>
        <taxon>Capsiceae</taxon>
        <taxon>Capsicum</taxon>
    </lineage>
</organism>
<dbReference type="EMBL" id="MLFT02000006">
    <property type="protein sequence ID" value="PHT46021.1"/>
    <property type="molecule type" value="Genomic_DNA"/>
</dbReference>
<proteinExistence type="predicted"/>
<feature type="region of interest" description="Disordered" evidence="1">
    <location>
        <begin position="226"/>
        <end position="254"/>
    </location>
</feature>
<dbReference type="PANTHER" id="PTHR31968:SF4">
    <property type="entry name" value="SERINE_ARGININE-RELATED PROTEIN 53"/>
    <property type="match status" value="1"/>
</dbReference>
<dbReference type="AlphaFoldDB" id="A0A2G2WLB6"/>
<reference evidence="2 3" key="1">
    <citation type="journal article" date="2017" name="Genome Biol.">
        <title>New reference genome sequences of hot pepper reveal the massive evolution of plant disease-resistance genes by retroduplication.</title>
        <authorList>
            <person name="Kim S."/>
            <person name="Park J."/>
            <person name="Yeom S.I."/>
            <person name="Kim Y.M."/>
            <person name="Seo E."/>
            <person name="Kim K.T."/>
            <person name="Kim M.S."/>
            <person name="Lee J.M."/>
            <person name="Cheong K."/>
            <person name="Shin H.S."/>
            <person name="Kim S.B."/>
            <person name="Han K."/>
            <person name="Lee J."/>
            <person name="Park M."/>
            <person name="Lee H.A."/>
            <person name="Lee H.Y."/>
            <person name="Lee Y."/>
            <person name="Oh S."/>
            <person name="Lee J.H."/>
            <person name="Choi E."/>
            <person name="Choi E."/>
            <person name="Lee S.E."/>
            <person name="Jeon J."/>
            <person name="Kim H."/>
            <person name="Choi G."/>
            <person name="Song H."/>
            <person name="Lee J."/>
            <person name="Lee S.C."/>
            <person name="Kwon J.K."/>
            <person name="Lee H.Y."/>
            <person name="Koo N."/>
            <person name="Hong Y."/>
            <person name="Kim R.W."/>
            <person name="Kang W.H."/>
            <person name="Huh J.H."/>
            <person name="Kang B.C."/>
            <person name="Yang T.J."/>
            <person name="Lee Y.H."/>
            <person name="Bennetzen J.L."/>
            <person name="Choi D."/>
        </authorList>
    </citation>
    <scope>NUCLEOTIDE SEQUENCE [LARGE SCALE GENOMIC DNA]</scope>
    <source>
        <strain evidence="3">cv. PBC81</strain>
    </source>
</reference>
<protein>
    <submittedName>
        <fullName evidence="2">Uncharacterized protein</fullName>
    </submittedName>
</protein>
<feature type="compositionally biased region" description="Basic residues" evidence="1">
    <location>
        <begin position="148"/>
        <end position="158"/>
    </location>
</feature>
<evidence type="ECO:0000313" key="3">
    <source>
        <dbReference type="Proteomes" id="UP000224567"/>
    </source>
</evidence>
<sequence length="359" mass="40663">MEEEKAAAYYDELTRKGEGAARFKQGLGFSSVSGNSNDVVPARGSALVSSSSFLSSFVRASSPSKTTEFEKQGQLQTIKNKLKKKPKDYDNGLSSRVSKGKTSRSPSPTREKHLSRKGGSPSRNLNRRSRSRSRDKEMRSHKRDAYRSKRPHRSRSRSGSRDRDRDRDKHRERARQKEKQSRKRSRSVSPPDRRLEKIGKDRTSTVDYRRLIEGYEKMTPAERVKAKMKLQLSESARKEDTKSMGSGWERFDFDKDAPLDDEEIEAVEDDGALVNHIGKSFRFSAVATRREEEIKAAHDEAIFGAPSHLLLPPSTETDDEAEEDNCEKDISKVAPAISLISGQALAMQQGSWRDRARRS</sequence>
<feature type="compositionally biased region" description="Basic and acidic residues" evidence="1">
    <location>
        <begin position="132"/>
        <end position="147"/>
    </location>
</feature>
<feature type="compositionally biased region" description="Basic and acidic residues" evidence="1">
    <location>
        <begin position="159"/>
        <end position="179"/>
    </location>
</feature>
<accession>A0A2G2WLB6</accession>
<gene>
    <name evidence="2" type="ORF">CQW23_15179</name>
</gene>
<dbReference type="GO" id="GO:0005634">
    <property type="term" value="C:nucleus"/>
    <property type="evidence" value="ECO:0007669"/>
    <property type="project" value="TreeGrafter"/>
</dbReference>
<dbReference type="InterPro" id="IPR034604">
    <property type="entry name" value="SRRP53"/>
</dbReference>
<feature type="compositionally biased region" description="Basic and acidic residues" evidence="1">
    <location>
        <begin position="191"/>
        <end position="203"/>
    </location>
</feature>
<dbReference type="GO" id="GO:0000380">
    <property type="term" value="P:alternative mRNA splicing, via spliceosome"/>
    <property type="evidence" value="ECO:0007669"/>
    <property type="project" value="InterPro"/>
</dbReference>
<reference evidence="3" key="2">
    <citation type="journal article" date="2017" name="J. Anim. Genet.">
        <title>Multiple reference genome sequences of hot pepper reveal the massive evolution of plant disease resistance genes by retroduplication.</title>
        <authorList>
            <person name="Kim S."/>
            <person name="Park J."/>
            <person name="Yeom S.-I."/>
            <person name="Kim Y.-M."/>
            <person name="Seo E."/>
            <person name="Kim K.-T."/>
            <person name="Kim M.-S."/>
            <person name="Lee J.M."/>
            <person name="Cheong K."/>
            <person name="Shin H.-S."/>
            <person name="Kim S.-B."/>
            <person name="Han K."/>
            <person name="Lee J."/>
            <person name="Park M."/>
            <person name="Lee H.-A."/>
            <person name="Lee H.-Y."/>
            <person name="Lee Y."/>
            <person name="Oh S."/>
            <person name="Lee J.H."/>
            <person name="Choi E."/>
            <person name="Choi E."/>
            <person name="Lee S.E."/>
            <person name="Jeon J."/>
            <person name="Kim H."/>
            <person name="Choi G."/>
            <person name="Song H."/>
            <person name="Lee J."/>
            <person name="Lee S.-C."/>
            <person name="Kwon J.-K."/>
            <person name="Lee H.-Y."/>
            <person name="Koo N."/>
            <person name="Hong Y."/>
            <person name="Kim R.W."/>
            <person name="Kang W.-H."/>
            <person name="Huh J.H."/>
            <person name="Kang B.-C."/>
            <person name="Yang T.-J."/>
            <person name="Lee Y.-H."/>
            <person name="Bennetzen J.L."/>
            <person name="Choi D."/>
        </authorList>
    </citation>
    <scope>NUCLEOTIDE SEQUENCE [LARGE SCALE GENOMIC DNA]</scope>
    <source>
        <strain evidence="3">cv. PBC81</strain>
    </source>
</reference>
<feature type="region of interest" description="Disordered" evidence="1">
    <location>
        <begin position="57"/>
        <end position="203"/>
    </location>
</feature>
<evidence type="ECO:0000256" key="1">
    <source>
        <dbReference type="SAM" id="MobiDB-lite"/>
    </source>
</evidence>
<dbReference type="Proteomes" id="UP000224567">
    <property type="component" value="Unassembled WGS sequence"/>
</dbReference>
<feature type="region of interest" description="Disordered" evidence="1">
    <location>
        <begin position="305"/>
        <end position="325"/>
    </location>
</feature>
<dbReference type="GO" id="GO:0005737">
    <property type="term" value="C:cytoplasm"/>
    <property type="evidence" value="ECO:0007669"/>
    <property type="project" value="TreeGrafter"/>
</dbReference>
<dbReference type="OrthoDB" id="1939205at2759"/>
<feature type="compositionally biased region" description="Acidic residues" evidence="1">
    <location>
        <begin position="316"/>
        <end position="325"/>
    </location>
</feature>
<keyword evidence="3" id="KW-1185">Reference proteome</keyword>
<name>A0A2G2WLB6_CAPBA</name>
<evidence type="ECO:0000313" key="2">
    <source>
        <dbReference type="EMBL" id="PHT46021.1"/>
    </source>
</evidence>
<dbReference type="PANTHER" id="PTHR31968">
    <property type="entry name" value="SERINE/ARGININE-RELATED PROTEIN 53"/>
    <property type="match status" value="1"/>
</dbReference>
<comment type="caution">
    <text evidence="2">The sequence shown here is derived from an EMBL/GenBank/DDBJ whole genome shotgun (WGS) entry which is preliminary data.</text>
</comment>